<name>A0A8X6GE66_TRICU</name>
<dbReference type="EMBL" id="BMAO01034962">
    <property type="protein sequence ID" value="GFR00140.1"/>
    <property type="molecule type" value="Genomic_DNA"/>
</dbReference>
<dbReference type="AlphaFoldDB" id="A0A8X6GE66"/>
<feature type="domain" description="DUF4817" evidence="1">
    <location>
        <begin position="10"/>
        <end position="44"/>
    </location>
</feature>
<sequence>MYLMYDRYNGNALRTAREYSRRYPSRRPPDVNVIRRLNDRLRNTRSVWPTANLHNTGIPRSGLTVAQADAILHRVEETPDVSTHALVREMTSTKSTVKSFYGLRGYNHFGTQLCKV</sequence>
<dbReference type="InterPro" id="IPR032135">
    <property type="entry name" value="DUF4817"/>
</dbReference>
<comment type="caution">
    <text evidence="2">The sequence shown here is derived from an EMBL/GenBank/DDBJ whole genome shotgun (WGS) entry which is preliminary data.</text>
</comment>
<proteinExistence type="predicted"/>
<evidence type="ECO:0000259" key="1">
    <source>
        <dbReference type="Pfam" id="PF16087"/>
    </source>
</evidence>
<accession>A0A8X6GE66</accession>
<dbReference type="Pfam" id="PF16087">
    <property type="entry name" value="DUF4817"/>
    <property type="match status" value="1"/>
</dbReference>
<organism evidence="2 3">
    <name type="scientific">Trichonephila clavata</name>
    <name type="common">Joro spider</name>
    <name type="synonym">Nephila clavata</name>
    <dbReference type="NCBI Taxonomy" id="2740835"/>
    <lineage>
        <taxon>Eukaryota</taxon>
        <taxon>Metazoa</taxon>
        <taxon>Ecdysozoa</taxon>
        <taxon>Arthropoda</taxon>
        <taxon>Chelicerata</taxon>
        <taxon>Arachnida</taxon>
        <taxon>Araneae</taxon>
        <taxon>Araneomorphae</taxon>
        <taxon>Entelegynae</taxon>
        <taxon>Araneoidea</taxon>
        <taxon>Nephilidae</taxon>
        <taxon>Trichonephila</taxon>
    </lineage>
</organism>
<evidence type="ECO:0000313" key="3">
    <source>
        <dbReference type="Proteomes" id="UP000887116"/>
    </source>
</evidence>
<dbReference type="Proteomes" id="UP000887116">
    <property type="component" value="Unassembled WGS sequence"/>
</dbReference>
<protein>
    <recommendedName>
        <fullName evidence="1">DUF4817 domain-containing protein</fullName>
    </recommendedName>
</protein>
<gene>
    <name evidence="2" type="primary">AVEN_98343_1</name>
    <name evidence="2" type="ORF">TNCT_541891</name>
</gene>
<reference evidence="2" key="1">
    <citation type="submission" date="2020-07" db="EMBL/GenBank/DDBJ databases">
        <title>Multicomponent nature underlies the extraordinary mechanical properties of spider dragline silk.</title>
        <authorList>
            <person name="Kono N."/>
            <person name="Nakamura H."/>
            <person name="Mori M."/>
            <person name="Yoshida Y."/>
            <person name="Ohtoshi R."/>
            <person name="Malay A.D."/>
            <person name="Moran D.A.P."/>
            <person name="Tomita M."/>
            <person name="Numata K."/>
            <person name="Arakawa K."/>
        </authorList>
    </citation>
    <scope>NUCLEOTIDE SEQUENCE</scope>
</reference>
<keyword evidence="3" id="KW-1185">Reference proteome</keyword>
<evidence type="ECO:0000313" key="2">
    <source>
        <dbReference type="EMBL" id="GFR00140.1"/>
    </source>
</evidence>